<feature type="domain" description="4Fe-4S ferredoxin-type" evidence="5">
    <location>
        <begin position="95"/>
        <end position="126"/>
    </location>
</feature>
<evidence type="ECO:0000256" key="3">
    <source>
        <dbReference type="ARBA" id="ARBA00023004"/>
    </source>
</evidence>
<reference evidence="6 7" key="1">
    <citation type="submission" date="2020-08" db="EMBL/GenBank/DDBJ databases">
        <title>Acidobacteriota in marine sediments use diverse sulfur dissimilation pathways.</title>
        <authorList>
            <person name="Wasmund K."/>
        </authorList>
    </citation>
    <scope>NUCLEOTIDE SEQUENCE [LARGE SCALE GENOMIC DNA]</scope>
    <source>
        <strain evidence="6">MAG AM4</strain>
    </source>
</reference>
<dbReference type="GO" id="GO:0051539">
    <property type="term" value="F:4 iron, 4 sulfur cluster binding"/>
    <property type="evidence" value="ECO:0007669"/>
    <property type="project" value="UniProtKB-KW"/>
</dbReference>
<dbReference type="PANTHER" id="PTHR43177">
    <property type="entry name" value="PROTEIN NRFC"/>
    <property type="match status" value="1"/>
</dbReference>
<protein>
    <submittedName>
        <fullName evidence="6">4Fe-4S dicluster domain-containing protein</fullName>
    </submittedName>
</protein>
<evidence type="ECO:0000256" key="1">
    <source>
        <dbReference type="ARBA" id="ARBA00022485"/>
    </source>
</evidence>
<dbReference type="CDD" id="cd10551">
    <property type="entry name" value="PsrB"/>
    <property type="match status" value="1"/>
</dbReference>
<dbReference type="EMBL" id="JACXWD010000043">
    <property type="protein sequence ID" value="MBD3868787.1"/>
    <property type="molecule type" value="Genomic_DNA"/>
</dbReference>
<evidence type="ECO:0000259" key="5">
    <source>
        <dbReference type="PROSITE" id="PS51379"/>
    </source>
</evidence>
<dbReference type="Pfam" id="PF00037">
    <property type="entry name" value="Fer4"/>
    <property type="match status" value="1"/>
</dbReference>
<dbReference type="Pfam" id="PF13247">
    <property type="entry name" value="Fer4_11"/>
    <property type="match status" value="1"/>
</dbReference>
<keyword evidence="2" id="KW-0479">Metal-binding</keyword>
<evidence type="ECO:0000256" key="4">
    <source>
        <dbReference type="ARBA" id="ARBA00023014"/>
    </source>
</evidence>
<dbReference type="Proteomes" id="UP000648239">
    <property type="component" value="Unassembled WGS sequence"/>
</dbReference>
<evidence type="ECO:0000256" key="2">
    <source>
        <dbReference type="ARBA" id="ARBA00022723"/>
    </source>
</evidence>
<comment type="caution">
    <text evidence="6">The sequence shown here is derived from an EMBL/GenBank/DDBJ whole genome shotgun (WGS) entry which is preliminary data.</text>
</comment>
<organism evidence="6 7">
    <name type="scientific">Candidatus Polarisedimenticola svalbardensis</name>
    <dbReference type="NCBI Taxonomy" id="2886004"/>
    <lineage>
        <taxon>Bacteria</taxon>
        <taxon>Pseudomonadati</taxon>
        <taxon>Acidobacteriota</taxon>
        <taxon>Candidatus Polarisedimenticolia</taxon>
        <taxon>Candidatus Polarisedimenticolales</taxon>
        <taxon>Candidatus Polarisedimenticolaceae</taxon>
        <taxon>Candidatus Polarisedimenticola</taxon>
    </lineage>
</organism>
<dbReference type="PROSITE" id="PS51379">
    <property type="entry name" value="4FE4S_FER_2"/>
    <property type="match status" value="3"/>
</dbReference>
<dbReference type="GO" id="GO:0046872">
    <property type="term" value="F:metal ion binding"/>
    <property type="evidence" value="ECO:0007669"/>
    <property type="project" value="UniProtKB-KW"/>
</dbReference>
<dbReference type="SUPFAM" id="SSF54862">
    <property type="entry name" value="4Fe-4S ferredoxins"/>
    <property type="match status" value="1"/>
</dbReference>
<dbReference type="InterPro" id="IPR017900">
    <property type="entry name" value="4Fe4S_Fe_S_CS"/>
</dbReference>
<keyword evidence="4" id="KW-0411">Iron-sulfur</keyword>
<evidence type="ECO:0000313" key="6">
    <source>
        <dbReference type="EMBL" id="MBD3868787.1"/>
    </source>
</evidence>
<keyword evidence="3" id="KW-0408">Iron</keyword>
<proteinExistence type="predicted"/>
<dbReference type="InterPro" id="IPR017896">
    <property type="entry name" value="4Fe4S_Fe-S-bd"/>
</dbReference>
<dbReference type="PROSITE" id="PS00198">
    <property type="entry name" value="4FE4S_FER_1"/>
    <property type="match status" value="1"/>
</dbReference>
<keyword evidence="1" id="KW-0004">4Fe-4S</keyword>
<dbReference type="Gene3D" id="3.30.70.20">
    <property type="match status" value="2"/>
</dbReference>
<feature type="domain" description="4Fe-4S ferredoxin-type" evidence="5">
    <location>
        <begin position="127"/>
        <end position="156"/>
    </location>
</feature>
<dbReference type="AlphaFoldDB" id="A0A8J7CDH6"/>
<feature type="domain" description="4Fe-4S ferredoxin-type" evidence="5">
    <location>
        <begin position="26"/>
        <end position="55"/>
    </location>
</feature>
<gene>
    <name evidence="6" type="ORF">IFK94_11735</name>
</gene>
<dbReference type="InterPro" id="IPR050954">
    <property type="entry name" value="ET_IronSulfur_Cluster-Binding"/>
</dbReference>
<name>A0A8J7CDH6_9BACT</name>
<accession>A0A8J7CDH6</accession>
<dbReference type="PANTHER" id="PTHR43177:SF3">
    <property type="entry name" value="PROTEIN NRFC HOMOLOG"/>
    <property type="match status" value="1"/>
</dbReference>
<evidence type="ECO:0000313" key="7">
    <source>
        <dbReference type="Proteomes" id="UP000648239"/>
    </source>
</evidence>
<sequence>MVFGVGAAGDGEAAEEGPYQAEDHLYAMGIQVDRCIGCGLCAEACKNENDVLKEPFFFRTWIERYSIRVDGEVDVDSPGGGIGGFPPLAEGSEVMRSFFVPKLCNQCDKPPCVQVCPVGATFKTEDGVILVDESYCIGCRYCVQACPYGARYIDPRTLTADKCTFCYHRIIKGLQPACVEVCPTQTRVFGELGRRSSPLHRMKRQSSIQVLKPAMNTEPKVLYSNLDGEVR</sequence>